<evidence type="ECO:0000313" key="3">
    <source>
        <dbReference type="Proteomes" id="UP000800094"/>
    </source>
</evidence>
<dbReference type="Proteomes" id="UP000800094">
    <property type="component" value="Unassembled WGS sequence"/>
</dbReference>
<gene>
    <name evidence="2" type="ORF">BU26DRAFT_495493</name>
</gene>
<evidence type="ECO:0000259" key="1">
    <source>
        <dbReference type="PROSITE" id="PS51762"/>
    </source>
</evidence>
<proteinExistence type="predicted"/>
<organism evidence="2 3">
    <name type="scientific">Trematosphaeria pertusa</name>
    <dbReference type="NCBI Taxonomy" id="390896"/>
    <lineage>
        <taxon>Eukaryota</taxon>
        <taxon>Fungi</taxon>
        <taxon>Dikarya</taxon>
        <taxon>Ascomycota</taxon>
        <taxon>Pezizomycotina</taxon>
        <taxon>Dothideomycetes</taxon>
        <taxon>Pleosporomycetidae</taxon>
        <taxon>Pleosporales</taxon>
        <taxon>Massarineae</taxon>
        <taxon>Trematosphaeriaceae</taxon>
        <taxon>Trematosphaeria</taxon>
    </lineage>
</organism>
<feature type="domain" description="GH16" evidence="1">
    <location>
        <begin position="13"/>
        <end position="276"/>
    </location>
</feature>
<protein>
    <submittedName>
        <fullName evidence="2">Glycoside hydrolase family 16 protein</fullName>
    </submittedName>
</protein>
<dbReference type="PROSITE" id="PS51762">
    <property type="entry name" value="GH16_2"/>
    <property type="match status" value="1"/>
</dbReference>
<name>A0A6A6HXN8_9PLEO</name>
<dbReference type="InterPro" id="IPR050546">
    <property type="entry name" value="Glycosyl_Hydrlase_16"/>
</dbReference>
<dbReference type="EMBL" id="ML987209">
    <property type="protein sequence ID" value="KAF2242130.1"/>
    <property type="molecule type" value="Genomic_DNA"/>
</dbReference>
<dbReference type="InterPro" id="IPR000757">
    <property type="entry name" value="Beta-glucanase-like"/>
</dbReference>
<accession>A0A6A6HXN8</accession>
<dbReference type="GeneID" id="54579550"/>
<dbReference type="Gene3D" id="2.60.120.200">
    <property type="match status" value="1"/>
</dbReference>
<keyword evidence="2" id="KW-0378">Hydrolase</keyword>
<dbReference type="PANTHER" id="PTHR10963">
    <property type="entry name" value="GLYCOSYL HYDROLASE-RELATED"/>
    <property type="match status" value="1"/>
</dbReference>
<dbReference type="GO" id="GO:0009251">
    <property type="term" value="P:glucan catabolic process"/>
    <property type="evidence" value="ECO:0007669"/>
    <property type="project" value="TreeGrafter"/>
</dbReference>
<dbReference type="PANTHER" id="PTHR10963:SF24">
    <property type="entry name" value="GLYCOSIDASE C21B10.07-RELATED"/>
    <property type="match status" value="1"/>
</dbReference>
<dbReference type="OrthoDB" id="192832at2759"/>
<dbReference type="InterPro" id="IPR013320">
    <property type="entry name" value="ConA-like_dom_sf"/>
</dbReference>
<dbReference type="SUPFAM" id="SSF49899">
    <property type="entry name" value="Concanavalin A-like lectins/glucanases"/>
    <property type="match status" value="1"/>
</dbReference>
<reference evidence="2" key="1">
    <citation type="journal article" date="2020" name="Stud. Mycol.">
        <title>101 Dothideomycetes genomes: a test case for predicting lifestyles and emergence of pathogens.</title>
        <authorList>
            <person name="Haridas S."/>
            <person name="Albert R."/>
            <person name="Binder M."/>
            <person name="Bloem J."/>
            <person name="Labutti K."/>
            <person name="Salamov A."/>
            <person name="Andreopoulos B."/>
            <person name="Baker S."/>
            <person name="Barry K."/>
            <person name="Bills G."/>
            <person name="Bluhm B."/>
            <person name="Cannon C."/>
            <person name="Castanera R."/>
            <person name="Culley D."/>
            <person name="Daum C."/>
            <person name="Ezra D."/>
            <person name="Gonzalez J."/>
            <person name="Henrissat B."/>
            <person name="Kuo A."/>
            <person name="Liang C."/>
            <person name="Lipzen A."/>
            <person name="Lutzoni F."/>
            <person name="Magnuson J."/>
            <person name="Mondo S."/>
            <person name="Nolan M."/>
            <person name="Ohm R."/>
            <person name="Pangilinan J."/>
            <person name="Park H.-J."/>
            <person name="Ramirez L."/>
            <person name="Alfaro M."/>
            <person name="Sun H."/>
            <person name="Tritt A."/>
            <person name="Yoshinaga Y."/>
            <person name="Zwiers L.-H."/>
            <person name="Turgeon B."/>
            <person name="Goodwin S."/>
            <person name="Spatafora J."/>
            <person name="Crous P."/>
            <person name="Grigoriev I."/>
        </authorList>
    </citation>
    <scope>NUCLEOTIDE SEQUENCE</scope>
    <source>
        <strain evidence="2">CBS 122368</strain>
    </source>
</reference>
<dbReference type="GO" id="GO:0004553">
    <property type="term" value="F:hydrolase activity, hydrolyzing O-glycosyl compounds"/>
    <property type="evidence" value="ECO:0007669"/>
    <property type="project" value="InterPro"/>
</dbReference>
<dbReference type="Pfam" id="PF26113">
    <property type="entry name" value="GH16_XgeA"/>
    <property type="match status" value="1"/>
</dbReference>
<sequence>MVSSFPYKLEKIYDASNFFSSFDFEDKPDIYTHGFARYISKNAATSSHLAKVVDGKVYLGVDNTTTCDAKDAQNGRRSIRLHSKETFDNGLLVADFAHLPANACGVWPAFWVLQDGESYSEIDIVEGISLNSANEVSLFTSTSPCTMEARASTGTDVKAQCHYSESQMNGSPDGCGATAAEGSFGAEFNKKGGGIFALLLEPDIGIRVWHFERSKIPIELCAYNSYAAVNPGSWGTPVLNFGPGNCNIKEAFRKLQIIINITFCGEYAGDEAWDGDGNGSCAEKTGYDRCEEYVAENPDAFRDAYFLINSIHLFKRR</sequence>
<dbReference type="AlphaFoldDB" id="A0A6A6HXN8"/>
<dbReference type="RefSeq" id="XP_033677134.1">
    <property type="nucleotide sequence ID" value="XM_033826220.1"/>
</dbReference>
<keyword evidence="3" id="KW-1185">Reference proteome</keyword>
<evidence type="ECO:0000313" key="2">
    <source>
        <dbReference type="EMBL" id="KAF2242130.1"/>
    </source>
</evidence>